<dbReference type="OrthoDB" id="4949467at2"/>
<gene>
    <name evidence="1" type="ORF">E2F48_08555</name>
</gene>
<sequence length="118" mass="12604">MNTAVLPAPQIFDRPWTREQLLGAAEASRESEEHTDYRGAARAMAGRGRSVDLPRIRALVSTVMGGTDGTYFICCSLYGAHLAISFPELFTDRQRQLLLAPLAAADALVGSGALGRAA</sequence>
<comment type="caution">
    <text evidence="1">The sequence shown here is derived from an EMBL/GenBank/DDBJ whole genome shotgun (WGS) entry which is preliminary data.</text>
</comment>
<proteinExistence type="predicted"/>
<dbReference type="Proteomes" id="UP000295411">
    <property type="component" value="Unassembled WGS sequence"/>
</dbReference>
<evidence type="ECO:0000313" key="2">
    <source>
        <dbReference type="Proteomes" id="UP000295411"/>
    </source>
</evidence>
<accession>A0A4R5TW57</accession>
<keyword evidence="2" id="KW-1185">Reference proteome</keyword>
<organism evidence="1 2">
    <name type="scientific">Arthrobacter crusticola</name>
    <dbReference type="NCBI Taxonomy" id="2547960"/>
    <lineage>
        <taxon>Bacteria</taxon>
        <taxon>Bacillati</taxon>
        <taxon>Actinomycetota</taxon>
        <taxon>Actinomycetes</taxon>
        <taxon>Micrococcales</taxon>
        <taxon>Micrococcaceae</taxon>
        <taxon>Arthrobacter</taxon>
    </lineage>
</organism>
<evidence type="ECO:0000313" key="1">
    <source>
        <dbReference type="EMBL" id="TDK25318.1"/>
    </source>
</evidence>
<protein>
    <submittedName>
        <fullName evidence="1">Uncharacterized protein</fullName>
    </submittedName>
</protein>
<dbReference type="EMBL" id="SMTK01000003">
    <property type="protein sequence ID" value="TDK25318.1"/>
    <property type="molecule type" value="Genomic_DNA"/>
</dbReference>
<dbReference type="AlphaFoldDB" id="A0A4R5TW57"/>
<dbReference type="RefSeq" id="WP_133403594.1">
    <property type="nucleotide sequence ID" value="NZ_SMTK01000003.1"/>
</dbReference>
<name>A0A4R5TW57_9MICC</name>
<reference evidence="1 2" key="1">
    <citation type="submission" date="2019-03" db="EMBL/GenBank/DDBJ databases">
        <title>Arthrobacter sp. nov., an bacterium isolated from biocrust in Mu Us Desert.</title>
        <authorList>
            <person name="Lixiong L."/>
        </authorList>
    </citation>
    <scope>NUCLEOTIDE SEQUENCE [LARGE SCALE GENOMIC DNA]</scope>
    <source>
        <strain evidence="1 2">SLN-3</strain>
    </source>
</reference>